<keyword evidence="2" id="KW-1185">Reference proteome</keyword>
<name>A0A9X1X2L3_9SPHI</name>
<sequence length="99" mass="10688">MAHHTAKPVKSGVGNSAGVKAAPVLDTVPCIFYALMSDKHTALVWKRGHIVLEDKKIVIGQGTFSCTEAASLTGVIRNTFLSPDKKKTFKKQVIKVVLL</sequence>
<gene>
    <name evidence="1" type="ORF">MUY27_08320</name>
</gene>
<accession>A0A9X1X2L3</accession>
<dbReference type="RefSeq" id="WP_245129543.1">
    <property type="nucleotide sequence ID" value="NZ_JALJEJ010000003.1"/>
</dbReference>
<proteinExistence type="predicted"/>
<organism evidence="1 2">
    <name type="scientific">Mucilaginibacter straminoryzae</name>
    <dbReference type="NCBI Taxonomy" id="2932774"/>
    <lineage>
        <taxon>Bacteria</taxon>
        <taxon>Pseudomonadati</taxon>
        <taxon>Bacteroidota</taxon>
        <taxon>Sphingobacteriia</taxon>
        <taxon>Sphingobacteriales</taxon>
        <taxon>Sphingobacteriaceae</taxon>
        <taxon>Mucilaginibacter</taxon>
    </lineage>
</organism>
<evidence type="ECO:0000313" key="1">
    <source>
        <dbReference type="EMBL" id="MCJ8209711.1"/>
    </source>
</evidence>
<dbReference type="Proteomes" id="UP001139450">
    <property type="component" value="Unassembled WGS sequence"/>
</dbReference>
<comment type="caution">
    <text evidence="1">The sequence shown here is derived from an EMBL/GenBank/DDBJ whole genome shotgun (WGS) entry which is preliminary data.</text>
</comment>
<dbReference type="AlphaFoldDB" id="A0A9X1X2L3"/>
<protein>
    <submittedName>
        <fullName evidence="1">Uncharacterized protein</fullName>
    </submittedName>
</protein>
<dbReference type="EMBL" id="JALJEJ010000003">
    <property type="protein sequence ID" value="MCJ8209711.1"/>
    <property type="molecule type" value="Genomic_DNA"/>
</dbReference>
<evidence type="ECO:0000313" key="2">
    <source>
        <dbReference type="Proteomes" id="UP001139450"/>
    </source>
</evidence>
<reference evidence="1" key="1">
    <citation type="submission" date="2022-04" db="EMBL/GenBank/DDBJ databases">
        <title>Mucilaginibacter sp. RS28 isolated from freshwater.</title>
        <authorList>
            <person name="Ko S.-R."/>
        </authorList>
    </citation>
    <scope>NUCLEOTIDE SEQUENCE</scope>
    <source>
        <strain evidence="1">RS28</strain>
    </source>
</reference>